<proteinExistence type="predicted"/>
<protein>
    <recommendedName>
        <fullName evidence="1">NAD(P)-binding domain-containing protein</fullName>
    </recommendedName>
</protein>
<dbReference type="PANTHER" id="PTHR43355:SF2">
    <property type="entry name" value="FLAVIN REDUCTASE (NADPH)"/>
    <property type="match status" value="1"/>
</dbReference>
<evidence type="ECO:0000259" key="1">
    <source>
        <dbReference type="Pfam" id="PF13460"/>
    </source>
</evidence>
<reference evidence="2 3" key="1">
    <citation type="submission" date="2020-02" db="EMBL/GenBank/DDBJ databases">
        <title>Sequencing the genomes of 1000 actinobacteria strains.</title>
        <authorList>
            <person name="Klenk H.-P."/>
        </authorList>
    </citation>
    <scope>NUCLEOTIDE SEQUENCE [LARGE SCALE GENOMIC DNA]</scope>
    <source>
        <strain evidence="2 3">DSM 19609</strain>
    </source>
</reference>
<dbReference type="EMBL" id="JAAMOZ010000001">
    <property type="protein sequence ID" value="NIH57940.1"/>
    <property type="molecule type" value="Genomic_DNA"/>
</dbReference>
<dbReference type="SUPFAM" id="SSF51735">
    <property type="entry name" value="NAD(P)-binding Rossmann-fold domains"/>
    <property type="match status" value="1"/>
</dbReference>
<dbReference type="InterPro" id="IPR016040">
    <property type="entry name" value="NAD(P)-bd_dom"/>
</dbReference>
<evidence type="ECO:0000313" key="2">
    <source>
        <dbReference type="EMBL" id="NIH57940.1"/>
    </source>
</evidence>
<gene>
    <name evidence="2" type="ORF">FB473_002585</name>
</gene>
<sequence length="216" mass="22158">MANITVLGGTGYAGRNLVTVAAGKGHSVVSYSRKVPETPVAGVEYRTGNVLDDAVLAAAVDGADVVVSALSPRGALEGAGTLRAVEKKVADLARDKGIRFGVVGGAGSLLVADGGPRVVDTEGFPDEFRPEAAELAGVLDDLRVSDEALDWFFVSPAGGFGAWVPGEATGTFRVGGDVLLVDENGQSNISGADLALAIVDEVEHPAHRRARFTVAY</sequence>
<keyword evidence="3" id="KW-1185">Reference proteome</keyword>
<comment type="caution">
    <text evidence="2">The sequence shown here is derived from an EMBL/GenBank/DDBJ whole genome shotgun (WGS) entry which is preliminary data.</text>
</comment>
<evidence type="ECO:0000313" key="3">
    <source>
        <dbReference type="Proteomes" id="UP000749311"/>
    </source>
</evidence>
<dbReference type="Gene3D" id="3.40.50.720">
    <property type="entry name" value="NAD(P)-binding Rossmann-like Domain"/>
    <property type="match status" value="1"/>
</dbReference>
<name>A0ABX0SIY4_9ACTN</name>
<dbReference type="Proteomes" id="UP000749311">
    <property type="component" value="Unassembled WGS sequence"/>
</dbReference>
<accession>A0ABX0SIY4</accession>
<dbReference type="RefSeq" id="WP_167168470.1">
    <property type="nucleotide sequence ID" value="NZ_BAAAOO010000007.1"/>
</dbReference>
<organism evidence="2 3">
    <name type="scientific">Brooklawnia cerclae</name>
    <dbReference type="NCBI Taxonomy" id="349934"/>
    <lineage>
        <taxon>Bacteria</taxon>
        <taxon>Bacillati</taxon>
        <taxon>Actinomycetota</taxon>
        <taxon>Actinomycetes</taxon>
        <taxon>Propionibacteriales</taxon>
        <taxon>Propionibacteriaceae</taxon>
        <taxon>Brooklawnia</taxon>
    </lineage>
</organism>
<feature type="domain" description="NAD(P)-binding" evidence="1">
    <location>
        <begin position="8"/>
        <end position="205"/>
    </location>
</feature>
<dbReference type="InterPro" id="IPR051606">
    <property type="entry name" value="Polyketide_Oxido-like"/>
</dbReference>
<dbReference type="InterPro" id="IPR036291">
    <property type="entry name" value="NAD(P)-bd_dom_sf"/>
</dbReference>
<dbReference type="Pfam" id="PF13460">
    <property type="entry name" value="NAD_binding_10"/>
    <property type="match status" value="1"/>
</dbReference>
<dbReference type="PANTHER" id="PTHR43355">
    <property type="entry name" value="FLAVIN REDUCTASE (NADPH)"/>
    <property type="match status" value="1"/>
</dbReference>